<dbReference type="NCBIfam" id="NF002959">
    <property type="entry name" value="PRK03624.1"/>
    <property type="match status" value="1"/>
</dbReference>
<sequence>MTPQAALRIRPFAPEDSGAVVALWHEAGVTRPWNDPLADIERKRAVQPELFLVAVDANQPVGVIMAGFDGHRGWLNYLAVAERYRGSGLGRRLVEAAEAELAALGCPKIQLQVCPENTKVLGFYEHLGYTCYEVVDMGKRIVDDLHRESAP</sequence>
<evidence type="ECO:0000256" key="1">
    <source>
        <dbReference type="ARBA" id="ARBA00022679"/>
    </source>
</evidence>
<gene>
    <name evidence="4" type="ORF">SAMN05443377_11073</name>
</gene>
<accession>A0A1H9S1I0</accession>
<dbReference type="Proteomes" id="UP000198815">
    <property type="component" value="Unassembled WGS sequence"/>
</dbReference>
<evidence type="ECO:0000313" key="5">
    <source>
        <dbReference type="Proteomes" id="UP000198815"/>
    </source>
</evidence>
<dbReference type="STRING" id="64702.SAMN05443377_11073"/>
<protein>
    <submittedName>
        <fullName evidence="4">Ribosomal protein S18 acetylase RimI</fullName>
    </submittedName>
</protein>
<dbReference type="EMBL" id="FOGZ01000010">
    <property type="protein sequence ID" value="SER78213.1"/>
    <property type="molecule type" value="Genomic_DNA"/>
</dbReference>
<dbReference type="InterPro" id="IPR000182">
    <property type="entry name" value="GNAT_dom"/>
</dbReference>
<dbReference type="PANTHER" id="PTHR43877:SF2">
    <property type="entry name" value="AMINOALKYLPHOSPHONATE N-ACETYLTRANSFERASE-RELATED"/>
    <property type="match status" value="1"/>
</dbReference>
<keyword evidence="4" id="KW-0689">Ribosomal protein</keyword>
<dbReference type="PANTHER" id="PTHR43877">
    <property type="entry name" value="AMINOALKYLPHOSPHONATE N-ACETYLTRANSFERASE-RELATED-RELATED"/>
    <property type="match status" value="1"/>
</dbReference>
<keyword evidence="5" id="KW-1185">Reference proteome</keyword>
<dbReference type="GO" id="GO:0016747">
    <property type="term" value="F:acyltransferase activity, transferring groups other than amino-acyl groups"/>
    <property type="evidence" value="ECO:0007669"/>
    <property type="project" value="InterPro"/>
</dbReference>
<dbReference type="InterPro" id="IPR016181">
    <property type="entry name" value="Acyl_CoA_acyltransferase"/>
</dbReference>
<keyword evidence="2" id="KW-0012">Acyltransferase</keyword>
<reference evidence="5" key="1">
    <citation type="submission" date="2016-10" db="EMBL/GenBank/DDBJ databases">
        <authorList>
            <person name="Varghese N."/>
            <person name="Submissions S."/>
        </authorList>
    </citation>
    <scope>NUCLEOTIDE SEQUENCE [LARGE SCALE GENOMIC DNA]</scope>
    <source>
        <strain evidence="5">DSM 16859</strain>
    </source>
</reference>
<dbReference type="AlphaFoldDB" id="A0A1H9S1I0"/>
<keyword evidence="4" id="KW-0687">Ribonucleoprotein</keyword>
<dbReference type="Pfam" id="PF00583">
    <property type="entry name" value="Acetyltransf_1"/>
    <property type="match status" value="1"/>
</dbReference>
<dbReference type="InterPro" id="IPR050832">
    <property type="entry name" value="Bact_Acetyltransf"/>
</dbReference>
<proteinExistence type="predicted"/>
<evidence type="ECO:0000313" key="4">
    <source>
        <dbReference type="EMBL" id="SER78213.1"/>
    </source>
</evidence>
<dbReference type="RefSeq" id="WP_091969170.1">
    <property type="nucleotide sequence ID" value="NZ_FOGZ01000010.1"/>
</dbReference>
<dbReference type="SUPFAM" id="SSF55729">
    <property type="entry name" value="Acyl-CoA N-acyltransferases (Nat)"/>
    <property type="match status" value="1"/>
</dbReference>
<organism evidence="4 5">
    <name type="scientific">Propionibacterium cyclohexanicum</name>
    <dbReference type="NCBI Taxonomy" id="64702"/>
    <lineage>
        <taxon>Bacteria</taxon>
        <taxon>Bacillati</taxon>
        <taxon>Actinomycetota</taxon>
        <taxon>Actinomycetes</taxon>
        <taxon>Propionibacteriales</taxon>
        <taxon>Propionibacteriaceae</taxon>
        <taxon>Propionibacterium</taxon>
    </lineage>
</organism>
<keyword evidence="1" id="KW-0808">Transferase</keyword>
<name>A0A1H9S1I0_9ACTN</name>
<feature type="domain" description="N-acetyltransferase" evidence="3">
    <location>
        <begin position="7"/>
        <end position="151"/>
    </location>
</feature>
<dbReference type="GO" id="GO:0005840">
    <property type="term" value="C:ribosome"/>
    <property type="evidence" value="ECO:0007669"/>
    <property type="project" value="UniProtKB-KW"/>
</dbReference>
<evidence type="ECO:0000259" key="3">
    <source>
        <dbReference type="PROSITE" id="PS51186"/>
    </source>
</evidence>
<evidence type="ECO:0000256" key="2">
    <source>
        <dbReference type="ARBA" id="ARBA00023315"/>
    </source>
</evidence>
<dbReference type="PROSITE" id="PS51186">
    <property type="entry name" value="GNAT"/>
    <property type="match status" value="1"/>
</dbReference>
<dbReference type="OrthoDB" id="2639622at2"/>
<dbReference type="CDD" id="cd04301">
    <property type="entry name" value="NAT_SF"/>
    <property type="match status" value="1"/>
</dbReference>
<dbReference type="Gene3D" id="3.40.630.30">
    <property type="match status" value="1"/>
</dbReference>